<dbReference type="SUPFAM" id="SSF46785">
    <property type="entry name" value="Winged helix' DNA-binding domain"/>
    <property type="match status" value="1"/>
</dbReference>
<keyword evidence="4" id="KW-0805">Transcription regulation</keyword>
<protein>
    <submittedName>
        <fullName evidence="8">Fur family ferric uptake transcriptional regulator</fullName>
    </submittedName>
</protein>
<dbReference type="Gene3D" id="1.10.10.10">
    <property type="entry name" value="Winged helix-like DNA-binding domain superfamily/Winged helix DNA-binding domain"/>
    <property type="match status" value="1"/>
</dbReference>
<comment type="caution">
    <text evidence="8">The sequence shown here is derived from an EMBL/GenBank/DDBJ whole genome shotgun (WGS) entry which is preliminary data.</text>
</comment>
<comment type="similarity">
    <text evidence="1">Belongs to the Fur family.</text>
</comment>
<evidence type="ECO:0000256" key="1">
    <source>
        <dbReference type="ARBA" id="ARBA00007957"/>
    </source>
</evidence>
<feature type="binding site" evidence="7">
    <location>
        <position position="134"/>
    </location>
    <ligand>
        <name>Zn(2+)</name>
        <dbReference type="ChEBI" id="CHEBI:29105"/>
    </ligand>
</feature>
<evidence type="ECO:0000256" key="5">
    <source>
        <dbReference type="ARBA" id="ARBA00023125"/>
    </source>
</evidence>
<dbReference type="InterPro" id="IPR036390">
    <property type="entry name" value="WH_DNA-bd_sf"/>
</dbReference>
<dbReference type="RefSeq" id="WP_012084779.1">
    <property type="nucleotide sequence ID" value="NZ_JACHVY010000001.1"/>
</dbReference>
<comment type="cofactor">
    <cofactor evidence="7">
        <name>Zn(2+)</name>
        <dbReference type="ChEBI" id="CHEBI:29105"/>
    </cofactor>
    <text evidence="7">Binds 1 zinc ion per subunit.</text>
</comment>
<dbReference type="GO" id="GO:0003700">
    <property type="term" value="F:DNA-binding transcription factor activity"/>
    <property type="evidence" value="ECO:0007669"/>
    <property type="project" value="InterPro"/>
</dbReference>
<dbReference type="AlphaFoldDB" id="A0A7W4XWG8"/>
<dbReference type="Proteomes" id="UP000533269">
    <property type="component" value="Unassembled WGS sequence"/>
</dbReference>
<gene>
    <name evidence="8" type="ORF">FHR75_001225</name>
</gene>
<dbReference type="PANTHER" id="PTHR33202">
    <property type="entry name" value="ZINC UPTAKE REGULATION PROTEIN"/>
    <property type="match status" value="1"/>
</dbReference>
<keyword evidence="3 7" id="KW-0862">Zinc</keyword>
<feature type="binding site" evidence="7">
    <location>
        <position position="137"/>
    </location>
    <ligand>
        <name>Zn(2+)</name>
        <dbReference type="ChEBI" id="CHEBI:29105"/>
    </ligand>
</feature>
<dbReference type="InterPro" id="IPR002481">
    <property type="entry name" value="FUR"/>
</dbReference>
<evidence type="ECO:0000256" key="4">
    <source>
        <dbReference type="ARBA" id="ARBA00023015"/>
    </source>
</evidence>
<dbReference type="CDD" id="cd07153">
    <property type="entry name" value="Fur_like"/>
    <property type="match status" value="1"/>
</dbReference>
<accession>A0A7W4XWG8</accession>
<dbReference type="Gene3D" id="3.30.1490.190">
    <property type="match status" value="1"/>
</dbReference>
<evidence type="ECO:0000313" key="8">
    <source>
        <dbReference type="EMBL" id="MBB2900437.1"/>
    </source>
</evidence>
<keyword evidence="7" id="KW-0479">Metal-binding</keyword>
<keyword evidence="2" id="KW-0678">Repressor</keyword>
<reference evidence="8 9" key="1">
    <citation type="submission" date="2020-08" db="EMBL/GenBank/DDBJ databases">
        <title>The Agave Microbiome: Exploring the role of microbial communities in plant adaptations to desert environments.</title>
        <authorList>
            <person name="Partida-Martinez L.P."/>
        </authorList>
    </citation>
    <scope>NUCLEOTIDE SEQUENCE [LARGE SCALE GENOMIC DNA]</scope>
    <source>
        <strain evidence="8 9">AS2.23</strain>
    </source>
</reference>
<dbReference type="InterPro" id="IPR043135">
    <property type="entry name" value="Fur_C"/>
</dbReference>
<keyword evidence="5" id="KW-0238">DNA-binding</keyword>
<evidence type="ECO:0000256" key="6">
    <source>
        <dbReference type="ARBA" id="ARBA00023163"/>
    </source>
</evidence>
<evidence type="ECO:0000256" key="3">
    <source>
        <dbReference type="ARBA" id="ARBA00022833"/>
    </source>
</evidence>
<evidence type="ECO:0000256" key="7">
    <source>
        <dbReference type="PIRSR" id="PIRSR602481-1"/>
    </source>
</evidence>
<dbReference type="GO" id="GO:1900376">
    <property type="term" value="P:regulation of secondary metabolite biosynthetic process"/>
    <property type="evidence" value="ECO:0007669"/>
    <property type="project" value="TreeGrafter"/>
</dbReference>
<sequence>MTGDLGTALHARGLRLTPQRRRVLDAVRTLGHAGADEVAEHLAAQPGSSPVDPSTVYRALAVLEEVGLVARTQLDRRVPSFHAVEHGGHLHLVCDGCGQVAEAPSSLAAPVAAEVLSRNDFEVDTGHLALRGRCARCRRQ</sequence>
<reference evidence="8 9" key="2">
    <citation type="submission" date="2020-08" db="EMBL/GenBank/DDBJ databases">
        <authorList>
            <person name="Partida-Martinez L."/>
            <person name="Huntemann M."/>
            <person name="Clum A."/>
            <person name="Wang J."/>
            <person name="Palaniappan K."/>
            <person name="Ritter S."/>
            <person name="Chen I.-M."/>
            <person name="Stamatis D."/>
            <person name="Reddy T."/>
            <person name="O'Malley R."/>
            <person name="Daum C."/>
            <person name="Shapiro N."/>
            <person name="Ivanova N."/>
            <person name="Kyrpides N."/>
            <person name="Woyke T."/>
        </authorList>
    </citation>
    <scope>NUCLEOTIDE SEQUENCE [LARGE SCALE GENOMIC DNA]</scope>
    <source>
        <strain evidence="8 9">AS2.23</strain>
    </source>
</reference>
<proteinExistence type="inferred from homology"/>
<feature type="binding site" evidence="7">
    <location>
        <position position="97"/>
    </location>
    <ligand>
        <name>Zn(2+)</name>
        <dbReference type="ChEBI" id="CHEBI:29105"/>
    </ligand>
</feature>
<organism evidence="8 9">
    <name type="scientific">Kineococcus radiotolerans</name>
    <dbReference type="NCBI Taxonomy" id="131568"/>
    <lineage>
        <taxon>Bacteria</taxon>
        <taxon>Bacillati</taxon>
        <taxon>Actinomycetota</taxon>
        <taxon>Actinomycetes</taxon>
        <taxon>Kineosporiales</taxon>
        <taxon>Kineosporiaceae</taxon>
        <taxon>Kineococcus</taxon>
    </lineage>
</organism>
<dbReference type="InterPro" id="IPR036388">
    <property type="entry name" value="WH-like_DNA-bd_sf"/>
</dbReference>
<name>A0A7W4XWG8_KINRA</name>
<keyword evidence="6" id="KW-0804">Transcription</keyword>
<dbReference type="GO" id="GO:0045892">
    <property type="term" value="P:negative regulation of DNA-templated transcription"/>
    <property type="evidence" value="ECO:0007669"/>
    <property type="project" value="TreeGrafter"/>
</dbReference>
<dbReference type="PANTHER" id="PTHR33202:SF7">
    <property type="entry name" value="FERRIC UPTAKE REGULATION PROTEIN"/>
    <property type="match status" value="1"/>
</dbReference>
<dbReference type="OMA" id="DMKHFAI"/>
<dbReference type="Pfam" id="PF01475">
    <property type="entry name" value="FUR"/>
    <property type="match status" value="1"/>
</dbReference>
<evidence type="ECO:0000256" key="2">
    <source>
        <dbReference type="ARBA" id="ARBA00022491"/>
    </source>
</evidence>
<dbReference type="GO" id="GO:0008270">
    <property type="term" value="F:zinc ion binding"/>
    <property type="evidence" value="ECO:0007669"/>
    <property type="project" value="TreeGrafter"/>
</dbReference>
<dbReference type="EMBL" id="JACHVY010000001">
    <property type="protein sequence ID" value="MBB2900437.1"/>
    <property type="molecule type" value="Genomic_DNA"/>
</dbReference>
<dbReference type="GO" id="GO:0000976">
    <property type="term" value="F:transcription cis-regulatory region binding"/>
    <property type="evidence" value="ECO:0007669"/>
    <property type="project" value="TreeGrafter"/>
</dbReference>
<feature type="binding site" evidence="7">
    <location>
        <position position="94"/>
    </location>
    <ligand>
        <name>Zn(2+)</name>
        <dbReference type="ChEBI" id="CHEBI:29105"/>
    </ligand>
</feature>
<evidence type="ECO:0000313" key="9">
    <source>
        <dbReference type="Proteomes" id="UP000533269"/>
    </source>
</evidence>